<evidence type="ECO:0000313" key="2">
    <source>
        <dbReference type="EMBL" id="CAG5124783.1"/>
    </source>
</evidence>
<dbReference type="AlphaFoldDB" id="A0A8S3Z5P9"/>
<dbReference type="Gene3D" id="2.170.300.10">
    <property type="entry name" value="Tie2 ligand-binding domain superfamily"/>
    <property type="match status" value="1"/>
</dbReference>
<comment type="caution">
    <text evidence="2">The sequence shown here is derived from an EMBL/GenBank/DDBJ whole genome shotgun (WGS) entry which is preliminary data.</text>
</comment>
<feature type="non-terminal residue" evidence="2">
    <location>
        <position position="1"/>
    </location>
</feature>
<organism evidence="2 3">
    <name type="scientific">Candidula unifasciata</name>
    <dbReference type="NCBI Taxonomy" id="100452"/>
    <lineage>
        <taxon>Eukaryota</taxon>
        <taxon>Metazoa</taxon>
        <taxon>Spiralia</taxon>
        <taxon>Lophotrochozoa</taxon>
        <taxon>Mollusca</taxon>
        <taxon>Gastropoda</taxon>
        <taxon>Heterobranchia</taxon>
        <taxon>Euthyneura</taxon>
        <taxon>Panpulmonata</taxon>
        <taxon>Eupulmonata</taxon>
        <taxon>Stylommatophora</taxon>
        <taxon>Helicina</taxon>
        <taxon>Helicoidea</taxon>
        <taxon>Geomitridae</taxon>
        <taxon>Candidula</taxon>
    </lineage>
</organism>
<keyword evidence="1" id="KW-0245">EGF-like domain</keyword>
<sequence>SICDNQHYGRECELTCPMCPYNQPCFVATGGCPVGCPPGLFGPGCSNKCTVGKFGTGCNASCSPNCERVGTAVFIQCDHVDGTCTHGCKVGYAGRSCEQ</sequence>
<gene>
    <name evidence="2" type="ORF">CUNI_LOCUS10341</name>
</gene>
<name>A0A8S3Z5P9_9EUPU</name>
<evidence type="ECO:0000313" key="3">
    <source>
        <dbReference type="Proteomes" id="UP000678393"/>
    </source>
</evidence>
<dbReference type="PANTHER" id="PTHR24043:SF8">
    <property type="entry name" value="EGF-LIKE DOMAIN-CONTAINING PROTEIN"/>
    <property type="match status" value="1"/>
</dbReference>
<protein>
    <submittedName>
        <fullName evidence="2">Uncharacterized protein</fullName>
    </submittedName>
</protein>
<dbReference type="OrthoDB" id="10252017at2759"/>
<dbReference type="GO" id="GO:0005044">
    <property type="term" value="F:scavenger receptor activity"/>
    <property type="evidence" value="ECO:0007669"/>
    <property type="project" value="InterPro"/>
</dbReference>
<proteinExistence type="predicted"/>
<evidence type="ECO:0000256" key="1">
    <source>
        <dbReference type="ARBA" id="ARBA00022536"/>
    </source>
</evidence>
<keyword evidence="3" id="KW-1185">Reference proteome</keyword>
<dbReference type="InterPro" id="IPR042635">
    <property type="entry name" value="MEGF10/SREC1/2-like"/>
</dbReference>
<dbReference type="PANTHER" id="PTHR24043">
    <property type="entry name" value="SCAVENGER RECEPTOR CLASS F"/>
    <property type="match status" value="1"/>
</dbReference>
<dbReference type="EMBL" id="CAJHNH020001875">
    <property type="protein sequence ID" value="CAG5124783.1"/>
    <property type="molecule type" value="Genomic_DNA"/>
</dbReference>
<accession>A0A8S3Z5P9</accession>
<feature type="non-terminal residue" evidence="2">
    <location>
        <position position="99"/>
    </location>
</feature>
<dbReference type="Proteomes" id="UP000678393">
    <property type="component" value="Unassembled WGS sequence"/>
</dbReference>
<reference evidence="2" key="1">
    <citation type="submission" date="2021-04" db="EMBL/GenBank/DDBJ databases">
        <authorList>
            <consortium name="Molecular Ecology Group"/>
        </authorList>
    </citation>
    <scope>NUCLEOTIDE SEQUENCE</scope>
</reference>